<evidence type="ECO:0000313" key="1">
    <source>
        <dbReference type="EMBL" id="ACL41890.1"/>
    </source>
</evidence>
<keyword evidence="1" id="KW-0614">Plasmid</keyword>
<reference evidence="1" key="1">
    <citation type="submission" date="2009-01" db="EMBL/GenBank/DDBJ databases">
        <title>Complete sequence of plasmid1 of Arthrobacter chlorophenolicus A6.</title>
        <authorList>
            <consortium name="US DOE Joint Genome Institute"/>
            <person name="Lucas S."/>
            <person name="Copeland A."/>
            <person name="Lapidus A."/>
            <person name="Glavina del Rio T."/>
            <person name="Tice H."/>
            <person name="Bruce D."/>
            <person name="Goodwin L."/>
            <person name="Pitluck S."/>
            <person name="Goltsman E."/>
            <person name="Clum A."/>
            <person name="Larimer F."/>
            <person name="Land M."/>
            <person name="Hauser L."/>
            <person name="Kyrpides N."/>
            <person name="Mikhailova N."/>
            <person name="Jansson J."/>
            <person name="Richardson P."/>
        </authorList>
    </citation>
    <scope>NUCLEOTIDE SEQUENCE [LARGE SCALE GENOMIC DNA]</scope>
    <source>
        <strain evidence="1">A6</strain>
        <plasmid evidence="1">pACHL01</plasmid>
    </source>
</reference>
<geneLocation type="plasmid" evidence="1 2">
    <name>pACHL01</name>
</geneLocation>
<gene>
    <name evidence="1" type="ordered locus">Achl_3939</name>
</gene>
<sequence>MSGMTENPVPVTAAPYLQQTQVWTDVHGNTHLLEDMTANYLRNVLSYLEHKADELYGAEQEEVVRAQLVEVFEPCRYPHGVPPLEFATAREWLQSTPLVKAMTELLGERPARH</sequence>
<dbReference type="HOGENOM" id="CLU_2128298_0_0_11"/>
<organism evidence="1 2">
    <name type="scientific">Pseudarthrobacter chlorophenolicus (strain ATCC 700700 / DSM 12829 / CIP 107037 / JCM 12360 / KCTC 9906 / NCIMB 13794 / A6)</name>
    <name type="common">Arthrobacter chlorophenolicus</name>
    <dbReference type="NCBI Taxonomy" id="452863"/>
    <lineage>
        <taxon>Bacteria</taxon>
        <taxon>Bacillati</taxon>
        <taxon>Actinomycetota</taxon>
        <taxon>Actinomycetes</taxon>
        <taxon>Micrococcales</taxon>
        <taxon>Micrococcaceae</taxon>
        <taxon>Pseudarthrobacter</taxon>
    </lineage>
</organism>
<accession>B8HHJ3</accession>
<dbReference type="EMBL" id="CP001342">
    <property type="protein sequence ID" value="ACL41890.1"/>
    <property type="molecule type" value="Genomic_DNA"/>
</dbReference>
<dbReference type="KEGG" id="ach:Achl_3939"/>
<keyword evidence="2" id="KW-1185">Reference proteome</keyword>
<proteinExistence type="predicted"/>
<dbReference type="Proteomes" id="UP000002505">
    <property type="component" value="Plasmid pACHL01"/>
</dbReference>
<protein>
    <submittedName>
        <fullName evidence="1">Uncharacterized protein</fullName>
    </submittedName>
</protein>
<dbReference type="AlphaFoldDB" id="B8HHJ3"/>
<evidence type="ECO:0000313" key="2">
    <source>
        <dbReference type="Proteomes" id="UP000002505"/>
    </source>
</evidence>
<name>B8HHJ3_PSECP</name>